<evidence type="ECO:0000313" key="2">
    <source>
        <dbReference type="Proteomes" id="UP000823635"/>
    </source>
</evidence>
<proteinExistence type="predicted"/>
<dbReference type="SUPFAM" id="SSF51161">
    <property type="entry name" value="Trimeric LpxA-like enzymes"/>
    <property type="match status" value="1"/>
</dbReference>
<reference evidence="1" key="2">
    <citation type="journal article" date="2021" name="PeerJ">
        <title>Extensive microbial diversity within the chicken gut microbiome revealed by metagenomics and culture.</title>
        <authorList>
            <person name="Gilroy R."/>
            <person name="Ravi A."/>
            <person name="Getino M."/>
            <person name="Pursley I."/>
            <person name="Horton D.L."/>
            <person name="Alikhan N.F."/>
            <person name="Baker D."/>
            <person name="Gharbi K."/>
            <person name="Hall N."/>
            <person name="Watson M."/>
            <person name="Adriaenssens E.M."/>
            <person name="Foster-Nyarko E."/>
            <person name="Jarju S."/>
            <person name="Secka A."/>
            <person name="Antonio M."/>
            <person name="Oren A."/>
            <person name="Chaudhuri R.R."/>
            <person name="La Ragione R."/>
            <person name="Hildebrand F."/>
            <person name="Pallen M.J."/>
        </authorList>
    </citation>
    <scope>NUCLEOTIDE SEQUENCE</scope>
    <source>
        <strain evidence="1">15467</strain>
    </source>
</reference>
<protein>
    <recommendedName>
        <fullName evidence="3">Acetyltransferase</fullName>
    </recommendedName>
</protein>
<dbReference type="Gene3D" id="2.160.10.10">
    <property type="entry name" value="Hexapeptide repeat proteins"/>
    <property type="match status" value="1"/>
</dbReference>
<name>A0A9D9GYH2_9BACT</name>
<gene>
    <name evidence="1" type="ORF">IAC68_07425</name>
</gene>
<evidence type="ECO:0000313" key="1">
    <source>
        <dbReference type="EMBL" id="MBO8429741.1"/>
    </source>
</evidence>
<dbReference type="EMBL" id="JADINB010000157">
    <property type="protein sequence ID" value="MBO8429741.1"/>
    <property type="molecule type" value="Genomic_DNA"/>
</dbReference>
<dbReference type="Proteomes" id="UP000823635">
    <property type="component" value="Unassembled WGS sequence"/>
</dbReference>
<reference evidence="1" key="1">
    <citation type="submission" date="2020-10" db="EMBL/GenBank/DDBJ databases">
        <authorList>
            <person name="Gilroy R."/>
        </authorList>
    </citation>
    <scope>NUCLEOTIDE SEQUENCE</scope>
    <source>
        <strain evidence="1">15467</strain>
    </source>
</reference>
<comment type="caution">
    <text evidence="1">The sequence shown here is derived from an EMBL/GenBank/DDBJ whole genome shotgun (WGS) entry which is preliminary data.</text>
</comment>
<dbReference type="InterPro" id="IPR011004">
    <property type="entry name" value="Trimer_LpxA-like_sf"/>
</dbReference>
<dbReference type="AlphaFoldDB" id="A0A9D9GYH2"/>
<sequence length="90" mass="9963">MKTEFEKCMAGEPFMILRTRRLLAQLNSTDYADNERKQAYIYSHSLNGCAGSVVTHSIPANCVAVGNPCRVIRNLQAGKINVTSCNIPME</sequence>
<evidence type="ECO:0008006" key="3">
    <source>
        <dbReference type="Google" id="ProtNLM"/>
    </source>
</evidence>
<accession>A0A9D9GYH2</accession>
<organism evidence="1 2">
    <name type="scientific">Candidatus Egerieousia excrementavium</name>
    <dbReference type="NCBI Taxonomy" id="2840778"/>
    <lineage>
        <taxon>Bacteria</taxon>
        <taxon>Pseudomonadati</taxon>
        <taxon>Bacteroidota</taxon>
        <taxon>Bacteroidia</taxon>
        <taxon>Bacteroidales</taxon>
        <taxon>Candidatus Egerieousia</taxon>
    </lineage>
</organism>